<evidence type="ECO:0000313" key="2">
    <source>
        <dbReference type="WBParaSite" id="ACRNAN_scaffold7719.g12193.t1"/>
    </source>
</evidence>
<dbReference type="WBParaSite" id="ACRNAN_scaffold7719.g12193.t1">
    <property type="protein sequence ID" value="ACRNAN_scaffold7719.g12193.t1"/>
    <property type="gene ID" value="ACRNAN_scaffold7719.g12193"/>
</dbReference>
<protein>
    <submittedName>
        <fullName evidence="2">Uncharacterized protein</fullName>
    </submittedName>
</protein>
<proteinExistence type="predicted"/>
<reference evidence="2" key="1">
    <citation type="submission" date="2022-11" db="UniProtKB">
        <authorList>
            <consortium name="WormBaseParasite"/>
        </authorList>
    </citation>
    <scope>IDENTIFICATION</scope>
</reference>
<name>A0A914EFG7_9BILA</name>
<organism evidence="1 2">
    <name type="scientific">Acrobeloides nanus</name>
    <dbReference type="NCBI Taxonomy" id="290746"/>
    <lineage>
        <taxon>Eukaryota</taxon>
        <taxon>Metazoa</taxon>
        <taxon>Ecdysozoa</taxon>
        <taxon>Nematoda</taxon>
        <taxon>Chromadorea</taxon>
        <taxon>Rhabditida</taxon>
        <taxon>Tylenchina</taxon>
        <taxon>Cephalobomorpha</taxon>
        <taxon>Cephaloboidea</taxon>
        <taxon>Cephalobidae</taxon>
        <taxon>Acrobeloides</taxon>
    </lineage>
</organism>
<accession>A0A914EFG7</accession>
<evidence type="ECO:0000313" key="1">
    <source>
        <dbReference type="Proteomes" id="UP000887540"/>
    </source>
</evidence>
<dbReference type="AlphaFoldDB" id="A0A914EFG7"/>
<keyword evidence="1" id="KW-1185">Reference proteome</keyword>
<sequence length="210" mass="23884">MKFTNILQIIYFTIFLISTTYSASISLKIEKKRQQQILNLNKIWDAACEVIQTSKNAKFIPTNVDASAQKKAVDIQLISDNLFSLSGVTYEDILERQKENDKKSLPIRIAKSLKQSTKYAGHLCDADDFRLYVEELGVMQFTCAQMCQRCMPGSYPVCYMKNRMFPGVAQTCLCTYNDDDPILKAAFAFKPSVDLKSPKKAETYVLEELP</sequence>
<dbReference type="Proteomes" id="UP000887540">
    <property type="component" value="Unplaced"/>
</dbReference>